<dbReference type="STRING" id="69322.SAMN05443669_103534"/>
<evidence type="ECO:0000313" key="2">
    <source>
        <dbReference type="Proteomes" id="UP000184260"/>
    </source>
</evidence>
<proteinExistence type="predicted"/>
<protein>
    <submittedName>
        <fullName evidence="1">Uncharacterized protein</fullName>
    </submittedName>
</protein>
<accession>A0A1M7IMK9</accession>
<dbReference type="OrthoDB" id="1364277at2"/>
<gene>
    <name evidence="1" type="ORF">SAMN05443669_103534</name>
</gene>
<name>A0A1M7IMK9_9FLAO</name>
<evidence type="ECO:0000313" key="1">
    <source>
        <dbReference type="EMBL" id="SHM41941.1"/>
    </source>
</evidence>
<keyword evidence="2" id="KW-1185">Reference proteome</keyword>
<organism evidence="1 2">
    <name type="scientific">Flavobacterium xanthum</name>
    <dbReference type="NCBI Taxonomy" id="69322"/>
    <lineage>
        <taxon>Bacteria</taxon>
        <taxon>Pseudomonadati</taxon>
        <taxon>Bacteroidota</taxon>
        <taxon>Flavobacteriia</taxon>
        <taxon>Flavobacteriales</taxon>
        <taxon>Flavobacteriaceae</taxon>
        <taxon>Flavobacterium</taxon>
    </lineage>
</organism>
<dbReference type="Proteomes" id="UP000184260">
    <property type="component" value="Unassembled WGS sequence"/>
</dbReference>
<dbReference type="RefSeq" id="WP_073354771.1">
    <property type="nucleotide sequence ID" value="NZ_FRBU01000035.1"/>
</dbReference>
<sequence length="153" mass="17696">MERSSIIGLTFLLSVSLSFCGVKREFQSEFPQEIKSVFYHKKLQGDSKDSIYLQIEFKKPLLQSIVLNTVYFRNQEATVKQVTPEHFTVAFVTQTSTEDFIMDQDPSKEYGNKAPDVSNAKFEIQSNEAVLNYTQNGKIYFFKMTNIIEKPLR</sequence>
<dbReference type="EMBL" id="FRBU01000035">
    <property type="protein sequence ID" value="SHM41941.1"/>
    <property type="molecule type" value="Genomic_DNA"/>
</dbReference>
<reference evidence="2" key="1">
    <citation type="submission" date="2016-11" db="EMBL/GenBank/DDBJ databases">
        <authorList>
            <person name="Varghese N."/>
            <person name="Submissions S."/>
        </authorList>
    </citation>
    <scope>NUCLEOTIDE SEQUENCE [LARGE SCALE GENOMIC DNA]</scope>
    <source>
        <strain evidence="2">DSM 3661</strain>
    </source>
</reference>
<dbReference type="AlphaFoldDB" id="A0A1M7IMK9"/>